<reference evidence="1 2" key="1">
    <citation type="submission" date="2015-03" db="EMBL/GenBank/DDBJ databases">
        <authorList>
            <person name="Murphy D."/>
        </authorList>
    </citation>
    <scope>NUCLEOTIDE SEQUENCE [LARGE SCALE GENOMIC DNA]</scope>
    <source>
        <strain evidence="1 2">BR165/97</strain>
    </source>
</reference>
<organism evidence="1 2">
    <name type="scientific">Yersinia intermedia</name>
    <dbReference type="NCBI Taxonomy" id="631"/>
    <lineage>
        <taxon>Bacteria</taxon>
        <taxon>Pseudomonadati</taxon>
        <taxon>Pseudomonadota</taxon>
        <taxon>Gammaproteobacteria</taxon>
        <taxon>Enterobacterales</taxon>
        <taxon>Yersiniaceae</taxon>
        <taxon>Yersinia</taxon>
    </lineage>
</organism>
<protein>
    <submittedName>
        <fullName evidence="1">Uncharacterized protein</fullName>
    </submittedName>
</protein>
<proteinExistence type="predicted"/>
<evidence type="ECO:0000313" key="2">
    <source>
        <dbReference type="Proteomes" id="UP000038750"/>
    </source>
</evidence>
<dbReference type="AlphaFoldDB" id="A0A0T9LZ32"/>
<evidence type="ECO:0000313" key="1">
    <source>
        <dbReference type="EMBL" id="CNF40074.1"/>
    </source>
</evidence>
<gene>
    <name evidence="1" type="ORF">ERS008530_01079</name>
</gene>
<dbReference type="EMBL" id="CPZJ01000004">
    <property type="protein sequence ID" value="CNF40074.1"/>
    <property type="molecule type" value="Genomic_DNA"/>
</dbReference>
<accession>A0A0T9LZ32</accession>
<sequence length="68" mass="7683">MMAIMFIQALLPLNSRYRLAEIFFKYIPPISLPTEENMSFISLGDGAYIPTPNEPPLLLLLPSSVWLS</sequence>
<dbReference type="Proteomes" id="UP000038750">
    <property type="component" value="Unassembled WGS sequence"/>
</dbReference>
<name>A0A0T9LZ32_YERIN</name>